<dbReference type="PANTHER" id="PTHR10851">
    <property type="entry name" value="PYRIDOXINE-5-PHOSPHATE OXIDASE"/>
    <property type="match status" value="1"/>
</dbReference>
<name>A0A2R8CPI5_9GAMM</name>
<comment type="cofactor">
    <cofactor evidence="7 9">
        <name>FMN</name>
        <dbReference type="ChEBI" id="CHEBI:58210"/>
    </cofactor>
    <text evidence="7 9">Binds 1 FMN per subunit.</text>
</comment>
<evidence type="ECO:0000256" key="8">
    <source>
        <dbReference type="PIRSR" id="PIRSR000190-1"/>
    </source>
</evidence>
<keyword evidence="5 7" id="KW-0560">Oxidoreductase</keyword>
<dbReference type="NCBIfam" id="NF004231">
    <property type="entry name" value="PRK05679.1"/>
    <property type="match status" value="1"/>
</dbReference>
<evidence type="ECO:0000256" key="5">
    <source>
        <dbReference type="ARBA" id="ARBA00023002"/>
    </source>
</evidence>
<dbReference type="Proteomes" id="UP000244934">
    <property type="component" value="Unassembled WGS sequence"/>
</dbReference>
<keyword evidence="4 7" id="KW-0288">FMN</keyword>
<feature type="binding site" evidence="7 8">
    <location>
        <position position="142"/>
    </location>
    <ligand>
        <name>substrate</name>
    </ligand>
</feature>
<dbReference type="InterPro" id="IPR012349">
    <property type="entry name" value="Split_barrel_FMN-bd"/>
</dbReference>
<evidence type="ECO:0000256" key="2">
    <source>
        <dbReference type="ARBA" id="ARBA00011738"/>
    </source>
</evidence>
<dbReference type="UniPathway" id="UPA01068">
    <property type="reaction ID" value="UER00304"/>
</dbReference>
<evidence type="ECO:0000256" key="6">
    <source>
        <dbReference type="ARBA" id="ARBA00023096"/>
    </source>
</evidence>
<proteinExistence type="inferred from homology"/>
<comment type="catalytic activity">
    <reaction evidence="7">
        <text>pyridoxine 5'-phosphate + O2 = pyridoxal 5'-phosphate + H2O2</text>
        <dbReference type="Rhea" id="RHEA:15149"/>
        <dbReference type="ChEBI" id="CHEBI:15379"/>
        <dbReference type="ChEBI" id="CHEBI:16240"/>
        <dbReference type="ChEBI" id="CHEBI:58589"/>
        <dbReference type="ChEBI" id="CHEBI:597326"/>
        <dbReference type="EC" id="1.4.3.5"/>
    </reaction>
</comment>
<reference evidence="13" key="1">
    <citation type="submission" date="2018-03" db="EMBL/GenBank/DDBJ databases">
        <authorList>
            <person name="Navarro De La Torre S."/>
        </authorList>
    </citation>
    <scope>NUCLEOTIDE SEQUENCE [LARGE SCALE GENOMIC DNA]</scope>
    <source>
        <strain evidence="13">EAod3</strain>
    </source>
</reference>
<feature type="binding site" evidence="7 9">
    <location>
        <position position="206"/>
    </location>
    <ligand>
        <name>FMN</name>
        <dbReference type="ChEBI" id="CHEBI:58210"/>
    </ligand>
</feature>
<dbReference type="Gene3D" id="2.30.110.10">
    <property type="entry name" value="Electron Transport, Fmn-binding Protein, Chain A"/>
    <property type="match status" value="1"/>
</dbReference>
<evidence type="ECO:0000256" key="7">
    <source>
        <dbReference type="HAMAP-Rule" id="MF_01629"/>
    </source>
</evidence>
<evidence type="ECO:0000256" key="3">
    <source>
        <dbReference type="ARBA" id="ARBA00022630"/>
    </source>
</evidence>
<dbReference type="InterPro" id="IPR019576">
    <property type="entry name" value="Pyridoxamine_oxidase_dimer_C"/>
</dbReference>
<dbReference type="Pfam" id="PF10590">
    <property type="entry name" value="PNP_phzG_C"/>
    <property type="match status" value="1"/>
</dbReference>
<dbReference type="PROSITE" id="PS01064">
    <property type="entry name" value="PYRIDOX_OXIDASE"/>
    <property type="match status" value="1"/>
</dbReference>
<dbReference type="FunFam" id="2.30.110.10:FF:000020">
    <property type="entry name" value="PNPO isoform 11"/>
    <property type="match status" value="1"/>
</dbReference>
<evidence type="ECO:0000259" key="10">
    <source>
        <dbReference type="Pfam" id="PF01243"/>
    </source>
</evidence>
<feature type="binding site" evidence="7 9">
    <location>
        <begin position="72"/>
        <end position="77"/>
    </location>
    <ligand>
        <name>FMN</name>
        <dbReference type="ChEBI" id="CHEBI:58210"/>
    </ligand>
</feature>
<dbReference type="InterPro" id="IPR011576">
    <property type="entry name" value="Pyridox_Oxase_N"/>
</dbReference>
<comment type="similarity">
    <text evidence="1 7">Belongs to the pyridoxamine 5'-phosphate oxidase family.</text>
</comment>
<keyword evidence="6 7" id="KW-0664">Pyridoxine biosynthesis</keyword>
<evidence type="ECO:0000256" key="1">
    <source>
        <dbReference type="ARBA" id="ARBA00007301"/>
    </source>
</evidence>
<feature type="binding site" evidence="7 9">
    <location>
        <begin position="87"/>
        <end position="88"/>
    </location>
    <ligand>
        <name>FMN</name>
        <dbReference type="ChEBI" id="CHEBI:58210"/>
    </ligand>
</feature>
<evidence type="ECO:0000313" key="12">
    <source>
        <dbReference type="EMBL" id="SPJ34742.1"/>
    </source>
</evidence>
<dbReference type="AlphaFoldDB" id="A0A2R8CPI5"/>
<comment type="pathway">
    <text evidence="7">Cofactor metabolism; pyridoxal 5'-phosphate salvage; pyridoxal 5'-phosphate from pyridoxamine 5'-phosphate: step 1/1.</text>
</comment>
<comment type="function">
    <text evidence="7">Catalyzes the oxidation of either pyridoxine 5'-phosphate (PNP) or pyridoxamine 5'-phosphate (PMP) into pyridoxal 5'-phosphate (PLP).</text>
</comment>
<keyword evidence="3 7" id="KW-0285">Flavoprotein</keyword>
<dbReference type="EMBL" id="ONZI01000004">
    <property type="protein sequence ID" value="SPJ34742.1"/>
    <property type="molecule type" value="Genomic_DNA"/>
</dbReference>
<comment type="caution">
    <text evidence="7">Lacks conserved residue(s) required for the propagation of feature annotation.</text>
</comment>
<feature type="binding site" evidence="7 8">
    <location>
        <begin position="202"/>
        <end position="204"/>
    </location>
    <ligand>
        <name>substrate</name>
    </ligand>
</feature>
<dbReference type="EC" id="1.4.3.5" evidence="7"/>
<feature type="binding site" evidence="7 9">
    <location>
        <begin position="151"/>
        <end position="152"/>
    </location>
    <ligand>
        <name>FMN</name>
        <dbReference type="ChEBI" id="CHEBI:58210"/>
    </ligand>
</feature>
<feature type="domain" description="Pyridoxine 5'-phosphate oxidase dimerisation C-terminal" evidence="11">
    <location>
        <begin position="183"/>
        <end position="225"/>
    </location>
</feature>
<dbReference type="PIRSF" id="PIRSF000190">
    <property type="entry name" value="Pyd_amn-ph_oxd"/>
    <property type="match status" value="1"/>
</dbReference>
<protein>
    <recommendedName>
        <fullName evidence="7">Pyridoxine/pyridoxamine 5'-phosphate oxidase</fullName>
        <ecNumber evidence="7">1.4.3.5</ecNumber>
    </recommendedName>
    <alternativeName>
        <fullName evidence="7">PNP/PMP oxidase</fullName>
        <shortName evidence="7">PNPOx</shortName>
    </alternativeName>
    <alternativeName>
        <fullName evidence="7">Pyridoxal 5'-phosphate synthase</fullName>
    </alternativeName>
</protein>
<dbReference type="GO" id="GO:0010181">
    <property type="term" value="F:FMN binding"/>
    <property type="evidence" value="ECO:0007669"/>
    <property type="project" value="UniProtKB-UniRule"/>
</dbReference>
<comment type="subunit">
    <text evidence="2 7">Homodimer.</text>
</comment>
<gene>
    <name evidence="7 12" type="primary">pdxH</name>
    <name evidence="12" type="ORF">KSP9073_02789</name>
</gene>
<feature type="domain" description="Pyridoxamine 5'-phosphate oxidase N-terminal" evidence="10">
    <location>
        <begin position="46"/>
        <end position="162"/>
    </location>
</feature>
<dbReference type="GO" id="GO:0008615">
    <property type="term" value="P:pyridoxine biosynthetic process"/>
    <property type="evidence" value="ECO:0007669"/>
    <property type="project" value="UniProtKB-UniRule"/>
</dbReference>
<evidence type="ECO:0000259" key="11">
    <source>
        <dbReference type="Pfam" id="PF10590"/>
    </source>
</evidence>
<evidence type="ECO:0000256" key="4">
    <source>
        <dbReference type="ARBA" id="ARBA00022643"/>
    </source>
</evidence>
<comment type="pathway">
    <text evidence="7">Cofactor metabolism; pyridoxal 5'-phosphate salvage; pyridoxal 5'-phosphate from pyridoxine 5'-phosphate: step 1/1.</text>
</comment>
<feature type="binding site" evidence="7 8">
    <location>
        <position position="138"/>
    </location>
    <ligand>
        <name>substrate</name>
    </ligand>
</feature>
<feature type="binding site" evidence="7 9">
    <location>
        <position position="196"/>
    </location>
    <ligand>
        <name>FMN</name>
        <dbReference type="ChEBI" id="CHEBI:58210"/>
    </ligand>
</feature>
<feature type="binding site" evidence="7 9">
    <location>
        <position position="94"/>
    </location>
    <ligand>
        <name>FMN</name>
        <dbReference type="ChEBI" id="CHEBI:58210"/>
    </ligand>
</feature>
<evidence type="ECO:0000313" key="13">
    <source>
        <dbReference type="Proteomes" id="UP000244934"/>
    </source>
</evidence>
<feature type="binding site" evidence="7 9">
    <location>
        <position position="116"/>
    </location>
    <ligand>
        <name>FMN</name>
        <dbReference type="ChEBI" id="CHEBI:58210"/>
    </ligand>
</feature>
<dbReference type="Pfam" id="PF01243">
    <property type="entry name" value="PNPOx_N"/>
    <property type="match status" value="1"/>
</dbReference>
<sequence length="225" mass="26207">MMPPEASRKPLMSTISDLRRDYVGETLDRDNTPETPWPLFSEWLNAAVESERDDANVMTLATADNEGVPHARIVLLKDFDENGMVFYTSYQSHKGSELGSCPHAALVFWWPTLQRQVRIEGHVEQVSEKASDAYFHSRPRASQLGAWISQQSVEIPNRQWLDERTHRFEHAYQDNEVERPPHWGGYRVVPVMVEFWQGQPSRLHDRIRYRLRTSDGHWLKSRLAP</sequence>
<keyword evidence="13" id="KW-1185">Reference proteome</keyword>
<dbReference type="HAMAP" id="MF_01629">
    <property type="entry name" value="PdxH"/>
    <property type="match status" value="1"/>
</dbReference>
<dbReference type="PANTHER" id="PTHR10851:SF0">
    <property type="entry name" value="PYRIDOXINE-5'-PHOSPHATE OXIDASE"/>
    <property type="match status" value="1"/>
</dbReference>
<dbReference type="SUPFAM" id="SSF50475">
    <property type="entry name" value="FMN-binding split barrel"/>
    <property type="match status" value="1"/>
</dbReference>
<feature type="binding site" evidence="8">
    <location>
        <begin position="19"/>
        <end position="22"/>
    </location>
    <ligand>
        <name>substrate</name>
    </ligand>
</feature>
<comment type="catalytic activity">
    <reaction evidence="7">
        <text>pyridoxamine 5'-phosphate + O2 + H2O = pyridoxal 5'-phosphate + H2O2 + NH4(+)</text>
        <dbReference type="Rhea" id="RHEA:15817"/>
        <dbReference type="ChEBI" id="CHEBI:15377"/>
        <dbReference type="ChEBI" id="CHEBI:15379"/>
        <dbReference type="ChEBI" id="CHEBI:16240"/>
        <dbReference type="ChEBI" id="CHEBI:28938"/>
        <dbReference type="ChEBI" id="CHEBI:58451"/>
        <dbReference type="ChEBI" id="CHEBI:597326"/>
        <dbReference type="EC" id="1.4.3.5"/>
    </reaction>
</comment>
<dbReference type="InterPro" id="IPR000659">
    <property type="entry name" value="Pyridox_Oxase"/>
</dbReference>
<dbReference type="InterPro" id="IPR019740">
    <property type="entry name" value="Pyridox_Oxase_CS"/>
</dbReference>
<dbReference type="GO" id="GO:0004733">
    <property type="term" value="F:pyridoxamine phosphate oxidase activity"/>
    <property type="evidence" value="ECO:0007669"/>
    <property type="project" value="UniProtKB-UniRule"/>
</dbReference>
<accession>A0A2R8CPI5</accession>
<dbReference type="NCBIfam" id="TIGR00558">
    <property type="entry name" value="pdxH"/>
    <property type="match status" value="1"/>
</dbReference>
<feature type="binding site" evidence="7 8">
    <location>
        <position position="134"/>
    </location>
    <ligand>
        <name>substrate</name>
    </ligand>
</feature>
<evidence type="ECO:0000256" key="9">
    <source>
        <dbReference type="PIRSR" id="PIRSR000190-2"/>
    </source>
</evidence>
<feature type="binding site" evidence="7 8">
    <location>
        <position position="77"/>
    </location>
    <ligand>
        <name>substrate</name>
    </ligand>
</feature>
<organism evidence="12 13">
    <name type="scientific">Kushneria phyllosphaerae</name>
    <dbReference type="NCBI Taxonomy" id="2100822"/>
    <lineage>
        <taxon>Bacteria</taxon>
        <taxon>Pseudomonadati</taxon>
        <taxon>Pseudomonadota</taxon>
        <taxon>Gammaproteobacteria</taxon>
        <taxon>Oceanospirillales</taxon>
        <taxon>Halomonadaceae</taxon>
        <taxon>Kushneria</taxon>
    </lineage>
</organism>